<protein>
    <submittedName>
        <fullName evidence="5">CRN-like protein</fullName>
    </submittedName>
</protein>
<evidence type="ECO:0000256" key="3">
    <source>
        <dbReference type="ARBA" id="ARBA00022525"/>
    </source>
</evidence>
<dbReference type="Proteomes" id="UP000054928">
    <property type="component" value="Unassembled WGS sequence"/>
</dbReference>
<evidence type="ECO:0000313" key="6">
    <source>
        <dbReference type="Proteomes" id="UP000054928"/>
    </source>
</evidence>
<dbReference type="OrthoDB" id="127907at2759"/>
<keyword evidence="6" id="KW-1185">Reference proteome</keyword>
<dbReference type="Pfam" id="PF20147">
    <property type="entry name" value="Crinkler"/>
    <property type="match status" value="1"/>
</dbReference>
<dbReference type="InterPro" id="IPR045379">
    <property type="entry name" value="Crinkler_N"/>
</dbReference>
<dbReference type="GO" id="GO:0043657">
    <property type="term" value="C:host cell"/>
    <property type="evidence" value="ECO:0007669"/>
    <property type="project" value="UniProtKB-SubCell"/>
</dbReference>
<name>A0A0P1B1L1_PLAHL</name>
<dbReference type="GO" id="GO:0005576">
    <property type="term" value="C:extracellular region"/>
    <property type="evidence" value="ECO:0007669"/>
    <property type="project" value="UniProtKB-SubCell"/>
</dbReference>
<proteinExistence type="predicted"/>
<dbReference type="AlphaFoldDB" id="A0A0P1B1L1"/>
<dbReference type="GeneID" id="36401499"/>
<sequence length="127" mass="14115">MEGVDADRLELFLAKTEGGAWLDEAGVASVALDERGNPRNHVQMDPTLWIKNSMHFGDNFQPDEDQIHVLVVVPVDIGVTPSKLLRYKQQDTVAGSYMHNLSQFLLRLSVPSVLCSTGRIQPTKKDV</sequence>
<dbReference type="RefSeq" id="XP_024585001.1">
    <property type="nucleotide sequence ID" value="XM_024719731.1"/>
</dbReference>
<evidence type="ECO:0000256" key="1">
    <source>
        <dbReference type="ARBA" id="ARBA00004340"/>
    </source>
</evidence>
<comment type="subcellular location">
    <subcellularLocation>
        <location evidence="1">Host cell</location>
    </subcellularLocation>
    <subcellularLocation>
        <location evidence="2">Secreted</location>
    </subcellularLocation>
</comment>
<organism evidence="5 6">
    <name type="scientific">Plasmopara halstedii</name>
    <name type="common">Downy mildew of sunflower</name>
    <dbReference type="NCBI Taxonomy" id="4781"/>
    <lineage>
        <taxon>Eukaryota</taxon>
        <taxon>Sar</taxon>
        <taxon>Stramenopiles</taxon>
        <taxon>Oomycota</taxon>
        <taxon>Peronosporomycetes</taxon>
        <taxon>Peronosporales</taxon>
        <taxon>Peronosporaceae</taxon>
        <taxon>Plasmopara</taxon>
    </lineage>
</organism>
<dbReference type="EMBL" id="CCYD01002939">
    <property type="protein sequence ID" value="CEG48632.1"/>
    <property type="molecule type" value="Genomic_DNA"/>
</dbReference>
<reference evidence="6" key="1">
    <citation type="submission" date="2014-09" db="EMBL/GenBank/DDBJ databases">
        <authorList>
            <person name="Sharma Rahul"/>
            <person name="Thines Marco"/>
        </authorList>
    </citation>
    <scope>NUCLEOTIDE SEQUENCE [LARGE SCALE GENOMIC DNA]</scope>
</reference>
<feature type="domain" description="Crinkler effector protein N-terminal" evidence="4">
    <location>
        <begin position="3"/>
        <end position="72"/>
    </location>
</feature>
<evidence type="ECO:0000313" key="5">
    <source>
        <dbReference type="EMBL" id="CEG48632.1"/>
    </source>
</evidence>
<keyword evidence="3" id="KW-0964">Secreted</keyword>
<evidence type="ECO:0000256" key="2">
    <source>
        <dbReference type="ARBA" id="ARBA00004613"/>
    </source>
</evidence>
<evidence type="ECO:0000259" key="4">
    <source>
        <dbReference type="Pfam" id="PF20147"/>
    </source>
</evidence>
<accession>A0A0P1B1L1</accession>